<dbReference type="Proteomes" id="UP000595254">
    <property type="component" value="Chromosome"/>
</dbReference>
<feature type="binding site" evidence="8">
    <location>
        <position position="78"/>
    </location>
    <ligand>
        <name>NADP(+)</name>
        <dbReference type="ChEBI" id="CHEBI:58349"/>
    </ligand>
</feature>
<evidence type="ECO:0000256" key="4">
    <source>
        <dbReference type="ARBA" id="ARBA00022857"/>
    </source>
</evidence>
<protein>
    <recommendedName>
        <fullName evidence="2 8">Shikimate dehydrogenase (NADP(+))</fullName>
        <shortName evidence="8">SDH</shortName>
        <ecNumber evidence="2 8">1.1.1.25</ecNumber>
    </recommendedName>
</protein>
<dbReference type="InterPro" id="IPR006151">
    <property type="entry name" value="Shikm_DH/Glu-tRNA_Rdtase"/>
</dbReference>
<dbReference type="CDD" id="cd01065">
    <property type="entry name" value="NAD_bind_Shikimate_DH"/>
    <property type="match status" value="1"/>
</dbReference>
<dbReference type="GO" id="GO:0009423">
    <property type="term" value="P:chorismate biosynthetic process"/>
    <property type="evidence" value="ECO:0007669"/>
    <property type="project" value="UniProtKB-UniRule"/>
</dbReference>
<dbReference type="AlphaFoldDB" id="A0A974NLC9"/>
<evidence type="ECO:0000256" key="5">
    <source>
        <dbReference type="ARBA" id="ARBA00023002"/>
    </source>
</evidence>
<evidence type="ECO:0000313" key="12">
    <source>
        <dbReference type="EMBL" id="QQS99880.1"/>
    </source>
</evidence>
<comment type="similarity">
    <text evidence="8">Belongs to the shikimate dehydrogenase family.</text>
</comment>
<keyword evidence="4 8" id="KW-0521">NADP</keyword>
<dbReference type="GO" id="GO:0009073">
    <property type="term" value="P:aromatic amino acid family biosynthetic process"/>
    <property type="evidence" value="ECO:0007669"/>
    <property type="project" value="UniProtKB-KW"/>
</dbReference>
<dbReference type="EC" id="1.1.1.25" evidence="2 8"/>
<dbReference type="NCBIfam" id="TIGR00507">
    <property type="entry name" value="aroE"/>
    <property type="match status" value="1"/>
</dbReference>
<keyword evidence="5 8" id="KW-0560">Oxidoreductase</keyword>
<comment type="subunit">
    <text evidence="8">Homodimer.</text>
</comment>
<dbReference type="InterPro" id="IPR011342">
    <property type="entry name" value="Shikimate_DH"/>
</dbReference>
<sequence>MEHIYGVIGDPIAHSMSPAIHNDAFGAENIEARYHHFHVLSENLPDAIKGLKAVGVSGFNVTVPHKMAIIPLLDEVDDLARAIGAVNTVIYKNGRHIGYNTDGEGFYLSLVDRLGTELTSKKTLIIGAGGAARAIYFTLVKEGVSNVDIANRTLARAEMLIADCPYPKQSSALTISEAEQSLGEYDLIIQTTSSGMSPDTNAMPLDGKHLRQNAFVSDVIYNPLETKLLIQAKANGAEIQNGVDMLVNQAALAFQLWTGIMPDTQRMKEIVLNKLGGSTC</sequence>
<evidence type="ECO:0000256" key="6">
    <source>
        <dbReference type="ARBA" id="ARBA00023141"/>
    </source>
</evidence>
<feature type="binding site" evidence="8">
    <location>
        <begin position="127"/>
        <end position="131"/>
    </location>
    <ligand>
        <name>NADP(+)</name>
        <dbReference type="ChEBI" id="CHEBI:58349"/>
    </ligand>
</feature>
<name>A0A974NLC9_PERPY</name>
<evidence type="ECO:0000256" key="2">
    <source>
        <dbReference type="ARBA" id="ARBA00012962"/>
    </source>
</evidence>
<comment type="catalytic activity">
    <reaction evidence="7 8">
        <text>shikimate + NADP(+) = 3-dehydroshikimate + NADPH + H(+)</text>
        <dbReference type="Rhea" id="RHEA:17737"/>
        <dbReference type="ChEBI" id="CHEBI:15378"/>
        <dbReference type="ChEBI" id="CHEBI:16630"/>
        <dbReference type="ChEBI" id="CHEBI:36208"/>
        <dbReference type="ChEBI" id="CHEBI:57783"/>
        <dbReference type="ChEBI" id="CHEBI:58349"/>
        <dbReference type="EC" id="1.1.1.25"/>
    </reaction>
</comment>
<keyword evidence="13" id="KW-1185">Reference proteome</keyword>
<dbReference type="Gene3D" id="3.40.50.10860">
    <property type="entry name" value="Leucine Dehydrogenase, chain A, domain 1"/>
    <property type="match status" value="1"/>
</dbReference>
<dbReference type="KEGG" id="ppsr:I6J18_20210"/>
<dbReference type="Gene3D" id="3.40.50.720">
    <property type="entry name" value="NAD(P)-binding Rossmann-like Domain"/>
    <property type="match status" value="1"/>
</dbReference>
<dbReference type="Pfam" id="PF01488">
    <property type="entry name" value="Shikimate_DH"/>
    <property type="match status" value="1"/>
</dbReference>
<dbReference type="GO" id="GO:0019632">
    <property type="term" value="P:shikimate metabolic process"/>
    <property type="evidence" value="ECO:0007669"/>
    <property type="project" value="InterPro"/>
</dbReference>
<proteinExistence type="inferred from homology"/>
<dbReference type="NCBIfam" id="NF001319">
    <property type="entry name" value="PRK00258.3-3"/>
    <property type="match status" value="1"/>
</dbReference>
<comment type="function">
    <text evidence="8">Involved in the biosynthesis of the chorismate, which leads to the biosynthesis of aromatic amino acids. Catalyzes the reversible NADPH linked reduction of 3-dehydroshikimate (DHSA) to yield shikimate (SA).</text>
</comment>
<feature type="binding site" evidence="8">
    <location>
        <position position="242"/>
    </location>
    <ligand>
        <name>NADP(+)</name>
        <dbReference type="ChEBI" id="CHEBI:58349"/>
    </ligand>
</feature>
<dbReference type="Pfam" id="PF08501">
    <property type="entry name" value="Shikimate_dh_N"/>
    <property type="match status" value="1"/>
</dbReference>
<reference evidence="12 13" key="1">
    <citation type="submission" date="2021-01" db="EMBL/GenBank/DDBJ databases">
        <title>FDA dAtabase for Regulatory Grade micrObial Sequences (FDA-ARGOS): Supporting development and validation of Infectious Disease Dx tests.</title>
        <authorList>
            <person name="Nelson B."/>
            <person name="Plummer A."/>
            <person name="Tallon L."/>
            <person name="Sadzewicz L."/>
            <person name="Zhao X."/>
            <person name="Boylan J."/>
            <person name="Ott S."/>
            <person name="Bowen H."/>
            <person name="Vavikolanu K."/>
            <person name="Mehta A."/>
            <person name="Aluvathingal J."/>
            <person name="Nadendla S."/>
            <person name="Myers T."/>
            <person name="Yan Y."/>
            <person name="Sichtig H."/>
        </authorList>
    </citation>
    <scope>NUCLEOTIDE SEQUENCE [LARGE SCALE GENOMIC DNA]</scope>
    <source>
        <strain evidence="12 13">FDAARGOS_1161</strain>
    </source>
</reference>
<dbReference type="PANTHER" id="PTHR21089:SF1">
    <property type="entry name" value="BIFUNCTIONAL 3-DEHYDROQUINATE DEHYDRATASE_SHIKIMATE DEHYDROGENASE, CHLOROPLASTIC"/>
    <property type="match status" value="1"/>
</dbReference>
<dbReference type="RefSeq" id="WP_040373875.1">
    <property type="nucleotide sequence ID" value="NZ_CP068053.1"/>
</dbReference>
<keyword evidence="6 8" id="KW-0057">Aromatic amino acid biosynthesis</keyword>
<feature type="binding site" evidence="8">
    <location>
        <position position="219"/>
    </location>
    <ligand>
        <name>NADP(+)</name>
        <dbReference type="ChEBI" id="CHEBI:58349"/>
    </ligand>
</feature>
<feature type="binding site" evidence="8">
    <location>
        <position position="62"/>
    </location>
    <ligand>
        <name>shikimate</name>
        <dbReference type="ChEBI" id="CHEBI:36208"/>
    </ligand>
</feature>
<dbReference type="GO" id="GO:0008652">
    <property type="term" value="P:amino acid biosynthetic process"/>
    <property type="evidence" value="ECO:0007669"/>
    <property type="project" value="UniProtKB-KW"/>
</dbReference>
<evidence type="ECO:0000256" key="8">
    <source>
        <dbReference type="HAMAP-Rule" id="MF_00222"/>
    </source>
</evidence>
<evidence type="ECO:0000256" key="3">
    <source>
        <dbReference type="ARBA" id="ARBA00022605"/>
    </source>
</evidence>
<evidence type="ECO:0000259" key="9">
    <source>
        <dbReference type="Pfam" id="PF01488"/>
    </source>
</evidence>
<feature type="binding site" evidence="8">
    <location>
        <position position="221"/>
    </location>
    <ligand>
        <name>shikimate</name>
        <dbReference type="ChEBI" id="CHEBI:36208"/>
    </ligand>
</feature>
<keyword evidence="3 8" id="KW-0028">Amino-acid biosynthesis</keyword>
<feature type="domain" description="Shikimate dehydrogenase substrate binding N-terminal" evidence="10">
    <location>
        <begin position="7"/>
        <end position="89"/>
    </location>
</feature>
<accession>A0A974NLC9</accession>
<comment type="pathway">
    <text evidence="1 8">Metabolic intermediate biosynthesis; chorismate biosynthesis; chorismate from D-erythrose 4-phosphate and phosphoenolpyruvate: step 4/7.</text>
</comment>
<dbReference type="InterPro" id="IPR013708">
    <property type="entry name" value="Shikimate_DH-bd_N"/>
</dbReference>
<dbReference type="HAMAP" id="MF_00222">
    <property type="entry name" value="Shikimate_DH_AroE"/>
    <property type="match status" value="1"/>
</dbReference>
<evidence type="ECO:0000256" key="7">
    <source>
        <dbReference type="ARBA" id="ARBA00049442"/>
    </source>
</evidence>
<evidence type="ECO:0000256" key="1">
    <source>
        <dbReference type="ARBA" id="ARBA00004871"/>
    </source>
</evidence>
<gene>
    <name evidence="8 12" type="primary">aroE</name>
    <name evidence="12" type="ORF">I6J18_20210</name>
</gene>
<feature type="binding site" evidence="8">
    <location>
        <position position="249"/>
    </location>
    <ligand>
        <name>shikimate</name>
        <dbReference type="ChEBI" id="CHEBI:36208"/>
    </ligand>
</feature>
<dbReference type="EMBL" id="CP068053">
    <property type="protein sequence ID" value="QQS99880.1"/>
    <property type="molecule type" value="Genomic_DNA"/>
</dbReference>
<feature type="domain" description="Quinate/shikimate 5-dehydrogenase/glutamyl-tRNA reductase" evidence="9">
    <location>
        <begin position="113"/>
        <end position="196"/>
    </location>
</feature>
<evidence type="ECO:0000313" key="13">
    <source>
        <dbReference type="Proteomes" id="UP000595254"/>
    </source>
</evidence>
<dbReference type="InterPro" id="IPR046346">
    <property type="entry name" value="Aminoacid_DH-like_N_sf"/>
</dbReference>
<dbReference type="GO" id="GO:0005829">
    <property type="term" value="C:cytosol"/>
    <property type="evidence" value="ECO:0007669"/>
    <property type="project" value="TreeGrafter"/>
</dbReference>
<dbReference type="InterPro" id="IPR036291">
    <property type="entry name" value="NAD(P)-bd_dom_sf"/>
</dbReference>
<dbReference type="InterPro" id="IPR041121">
    <property type="entry name" value="SDH_C"/>
</dbReference>
<feature type="binding site" evidence="8">
    <location>
        <position position="87"/>
    </location>
    <ligand>
        <name>shikimate</name>
        <dbReference type="ChEBI" id="CHEBI:36208"/>
    </ligand>
</feature>
<dbReference type="Pfam" id="PF18317">
    <property type="entry name" value="SDH_C"/>
    <property type="match status" value="1"/>
</dbReference>
<feature type="active site" description="Proton acceptor" evidence="8">
    <location>
        <position position="66"/>
    </location>
</feature>
<dbReference type="InterPro" id="IPR022893">
    <property type="entry name" value="Shikimate_DH_fam"/>
</dbReference>
<dbReference type="GO" id="GO:0050661">
    <property type="term" value="F:NADP binding"/>
    <property type="evidence" value="ECO:0007669"/>
    <property type="project" value="InterPro"/>
</dbReference>
<evidence type="ECO:0000259" key="11">
    <source>
        <dbReference type="Pfam" id="PF18317"/>
    </source>
</evidence>
<organism evidence="12 13">
    <name type="scientific">Peribacillus psychrosaccharolyticus</name>
    <name type="common">Bacillus psychrosaccharolyticus</name>
    <dbReference type="NCBI Taxonomy" id="1407"/>
    <lineage>
        <taxon>Bacteria</taxon>
        <taxon>Bacillati</taxon>
        <taxon>Bacillota</taxon>
        <taxon>Bacilli</taxon>
        <taxon>Bacillales</taxon>
        <taxon>Bacillaceae</taxon>
        <taxon>Peribacillus</taxon>
    </lineage>
</organism>
<dbReference type="GO" id="GO:0004764">
    <property type="term" value="F:shikimate 3-dehydrogenase (NADP+) activity"/>
    <property type="evidence" value="ECO:0007669"/>
    <property type="project" value="UniProtKB-UniRule"/>
</dbReference>
<evidence type="ECO:0000259" key="10">
    <source>
        <dbReference type="Pfam" id="PF08501"/>
    </source>
</evidence>
<feature type="domain" description="SDH C-terminal" evidence="11">
    <location>
        <begin position="242"/>
        <end position="272"/>
    </location>
</feature>
<dbReference type="SUPFAM" id="SSF53223">
    <property type="entry name" value="Aminoacid dehydrogenase-like, N-terminal domain"/>
    <property type="match status" value="1"/>
</dbReference>
<dbReference type="PANTHER" id="PTHR21089">
    <property type="entry name" value="SHIKIMATE DEHYDROGENASE"/>
    <property type="match status" value="1"/>
</dbReference>
<feature type="binding site" evidence="8">
    <location>
        <position position="102"/>
    </location>
    <ligand>
        <name>shikimate</name>
        <dbReference type="ChEBI" id="CHEBI:36208"/>
    </ligand>
</feature>
<feature type="binding site" evidence="8">
    <location>
        <begin position="15"/>
        <end position="17"/>
    </location>
    <ligand>
        <name>shikimate</name>
        <dbReference type="ChEBI" id="CHEBI:36208"/>
    </ligand>
</feature>
<dbReference type="SUPFAM" id="SSF51735">
    <property type="entry name" value="NAD(P)-binding Rossmann-fold domains"/>
    <property type="match status" value="1"/>
</dbReference>
<feature type="binding site" evidence="8">
    <location>
        <begin position="151"/>
        <end position="156"/>
    </location>
    <ligand>
        <name>NADP(+)</name>
        <dbReference type="ChEBI" id="CHEBI:58349"/>
    </ligand>
</feature>